<dbReference type="AlphaFoldDB" id="A0A5E8H5J3"/>
<keyword evidence="3" id="KW-0808">Transferase</keyword>
<evidence type="ECO:0000259" key="2">
    <source>
        <dbReference type="Pfam" id="PF00561"/>
    </source>
</evidence>
<organism evidence="3 4">
    <name type="scientific">Roseibium alexandrii (strain DSM 17067 / NCIMB 14079 / DFL-11)</name>
    <name type="common">Labrenzia alexandrii</name>
    <dbReference type="NCBI Taxonomy" id="244592"/>
    <lineage>
        <taxon>Bacteria</taxon>
        <taxon>Pseudomonadati</taxon>
        <taxon>Pseudomonadota</taxon>
        <taxon>Alphaproteobacteria</taxon>
        <taxon>Hyphomicrobiales</taxon>
        <taxon>Stappiaceae</taxon>
        <taxon>Roseibium</taxon>
    </lineage>
</organism>
<sequence length="305" mass="33932">MVKTLPDLFPGFESHFVETAQGPIFCRTGGTGPALLLVHGYPQSHVIWHKIAAGLAKSFTLVMPDLPGYGQSVIPPLSADHAAYSKRTMAQTMVEVMSHLGHEQFGAVGHDRGGRVVYRMALDMPDRISSAAVLDILPTFDYWNHLDRTFALKIYHWAFLAQPAPFPENMIAADPIPFLEHKLASWSAAKDLSPFSEGALQHTRAWFSDPVRIAASCEDYRAGAHIDYDHDAEDRRANRTINPPFLALWGEQGIAASIEDPLSIWQTWCPHAKGKAIKGGHFLPEESPREITQEILEFFSLQKIP</sequence>
<reference evidence="3 4" key="1">
    <citation type="submission" date="2008-01" db="EMBL/GenBank/DDBJ databases">
        <authorList>
            <person name="Wagner-Dobler I."/>
            <person name="Ferriera S."/>
            <person name="Johnson J."/>
            <person name="Kravitz S."/>
            <person name="Beeson K."/>
            <person name="Sutton G."/>
            <person name="Rogers Y.-H."/>
            <person name="Friedman R."/>
            <person name="Frazier M."/>
            <person name="Venter J.C."/>
        </authorList>
    </citation>
    <scope>NUCLEOTIDE SEQUENCE [LARGE SCALE GENOMIC DNA]</scope>
    <source>
        <strain evidence="4">DSM 17067 / NCIMB 14079 / DFL-11</strain>
    </source>
</reference>
<dbReference type="SUPFAM" id="SSF53474">
    <property type="entry name" value="alpha/beta-Hydrolases"/>
    <property type="match status" value="1"/>
</dbReference>
<dbReference type="GO" id="GO:0016787">
    <property type="term" value="F:hydrolase activity"/>
    <property type="evidence" value="ECO:0007669"/>
    <property type="project" value="UniProtKB-KW"/>
</dbReference>
<dbReference type="RefSeq" id="WP_008196278.1">
    <property type="nucleotide sequence ID" value="NZ_CM011002.1"/>
</dbReference>
<dbReference type="Pfam" id="PF00561">
    <property type="entry name" value="Abhydrolase_1"/>
    <property type="match status" value="1"/>
</dbReference>
<dbReference type="PRINTS" id="PR00412">
    <property type="entry name" value="EPOXHYDRLASE"/>
</dbReference>
<dbReference type="GO" id="GO:0016746">
    <property type="term" value="F:acyltransferase activity"/>
    <property type="evidence" value="ECO:0007669"/>
    <property type="project" value="UniProtKB-KW"/>
</dbReference>
<dbReference type="InterPro" id="IPR000639">
    <property type="entry name" value="Epox_hydrolase-like"/>
</dbReference>
<accession>A0A5E8H5J3</accession>
<evidence type="ECO:0000256" key="1">
    <source>
        <dbReference type="ARBA" id="ARBA00022801"/>
    </source>
</evidence>
<dbReference type="PANTHER" id="PTHR43329">
    <property type="entry name" value="EPOXIDE HYDROLASE"/>
    <property type="match status" value="1"/>
</dbReference>
<dbReference type="EMBL" id="ACCU02000004">
    <property type="protein sequence ID" value="EEE47264.1"/>
    <property type="molecule type" value="Genomic_DNA"/>
</dbReference>
<proteinExistence type="predicted"/>
<protein>
    <submittedName>
        <fullName evidence="3">Putative hydrolase or acyltransferase (Alpha/beta hydrolase superfamily)</fullName>
    </submittedName>
</protein>
<dbReference type="PRINTS" id="PR00111">
    <property type="entry name" value="ABHYDROLASE"/>
</dbReference>
<dbReference type="ESTHER" id="9rhob-b9r347">
    <property type="family name" value="Haloacetate_dehalogenase"/>
</dbReference>
<reference evidence="3 4" key="2">
    <citation type="submission" date="2013-04" db="EMBL/GenBank/DDBJ databases">
        <authorList>
            <person name="Fiebig A."/>
            <person name="Pradella S."/>
            <person name="Wagner-Doebler I."/>
        </authorList>
    </citation>
    <scope>NUCLEOTIDE SEQUENCE [LARGE SCALE GENOMIC DNA]</scope>
    <source>
        <strain evidence="4">DSM 17067 / NCIMB 14079 / DFL-11</strain>
    </source>
</reference>
<name>A0A5E8H5J3_ROSAD</name>
<evidence type="ECO:0000313" key="4">
    <source>
        <dbReference type="Proteomes" id="UP000004703"/>
    </source>
</evidence>
<gene>
    <name evidence="3" type="ORF">SADFL11_4553</name>
</gene>
<feature type="domain" description="AB hydrolase-1" evidence="2">
    <location>
        <begin position="33"/>
        <end position="287"/>
    </location>
</feature>
<comment type="caution">
    <text evidence="3">The sequence shown here is derived from an EMBL/GenBank/DDBJ whole genome shotgun (WGS) entry which is preliminary data.</text>
</comment>
<dbReference type="InterPro" id="IPR029058">
    <property type="entry name" value="AB_hydrolase_fold"/>
</dbReference>
<evidence type="ECO:0000313" key="3">
    <source>
        <dbReference type="EMBL" id="EEE47264.1"/>
    </source>
</evidence>
<dbReference type="Gene3D" id="3.40.50.1820">
    <property type="entry name" value="alpha/beta hydrolase"/>
    <property type="match status" value="1"/>
</dbReference>
<keyword evidence="1 3" id="KW-0378">Hydrolase</keyword>
<dbReference type="InterPro" id="IPR000073">
    <property type="entry name" value="AB_hydrolase_1"/>
</dbReference>
<dbReference type="Proteomes" id="UP000004703">
    <property type="component" value="Chromosome"/>
</dbReference>
<keyword evidence="3" id="KW-0012">Acyltransferase</keyword>